<protein>
    <submittedName>
        <fullName evidence="2">Lysophospholipase L2</fullName>
    </submittedName>
</protein>
<dbReference type="InterPro" id="IPR029058">
    <property type="entry name" value="AB_hydrolase_fold"/>
</dbReference>
<evidence type="ECO:0000313" key="3">
    <source>
        <dbReference type="Proteomes" id="UP000201838"/>
    </source>
</evidence>
<evidence type="ECO:0000313" key="2">
    <source>
        <dbReference type="EMBL" id="SMX24116.1"/>
    </source>
</evidence>
<reference evidence="2 3" key="1">
    <citation type="submission" date="2017-05" db="EMBL/GenBank/DDBJ databases">
        <authorList>
            <person name="Song R."/>
            <person name="Chenine A.L."/>
            <person name="Ruprecht R.M."/>
        </authorList>
    </citation>
    <scope>NUCLEOTIDE SEQUENCE [LARGE SCALE GENOMIC DNA]</scope>
    <source>
        <strain evidence="2 3">CECT 8489</strain>
    </source>
</reference>
<dbReference type="AlphaFoldDB" id="A0A238J0F6"/>
<name>A0A238J0F6_9RHOB</name>
<dbReference type="Gene3D" id="3.40.50.1820">
    <property type="entry name" value="alpha/beta hydrolase"/>
    <property type="match status" value="1"/>
</dbReference>
<dbReference type="InterPro" id="IPR051044">
    <property type="entry name" value="MAG_DAG_Lipase"/>
</dbReference>
<dbReference type="Proteomes" id="UP000201838">
    <property type="component" value="Unassembled WGS sequence"/>
</dbReference>
<dbReference type="PANTHER" id="PTHR11614">
    <property type="entry name" value="PHOSPHOLIPASE-RELATED"/>
    <property type="match status" value="1"/>
</dbReference>
<gene>
    <name evidence="2" type="ORF">BOA8489_02233</name>
</gene>
<accession>A0A238J0F6</accession>
<dbReference type="SUPFAM" id="SSF53474">
    <property type="entry name" value="alpha/beta-Hydrolases"/>
    <property type="match status" value="1"/>
</dbReference>
<sequence>MDWRGQGLSDRVTDDARLGHIDDFADYQMDVAAFVAMAEEVDLPKPWYLIGHSMGGAIGLRALINGLPVEKAIFSAPMWGIFVIPNLRPIALVLPGIARLFGKELYTIPGTSPRGYVVDSSFENNLLTTDRETWGYMERQARAEPAFSLGGPTVHWFETAIAEAAALRAATLPTLPVKTIAGTREGVIDRKSLILMHEKWPSGSLEWIEGGRHELMMEAPAIRQQFFAKTLAFLGGDDA</sequence>
<organism evidence="2 3">
    <name type="scientific">Boseongicola aestuarii</name>
    <dbReference type="NCBI Taxonomy" id="1470561"/>
    <lineage>
        <taxon>Bacteria</taxon>
        <taxon>Pseudomonadati</taxon>
        <taxon>Pseudomonadota</taxon>
        <taxon>Alphaproteobacteria</taxon>
        <taxon>Rhodobacterales</taxon>
        <taxon>Paracoccaceae</taxon>
        <taxon>Boseongicola</taxon>
    </lineage>
</organism>
<dbReference type="InterPro" id="IPR022742">
    <property type="entry name" value="Hydrolase_4"/>
</dbReference>
<dbReference type="Pfam" id="PF12146">
    <property type="entry name" value="Hydrolase_4"/>
    <property type="match status" value="1"/>
</dbReference>
<keyword evidence="3" id="KW-1185">Reference proteome</keyword>
<feature type="domain" description="Serine aminopeptidase S33" evidence="1">
    <location>
        <begin position="1"/>
        <end position="218"/>
    </location>
</feature>
<proteinExistence type="predicted"/>
<evidence type="ECO:0000259" key="1">
    <source>
        <dbReference type="Pfam" id="PF12146"/>
    </source>
</evidence>
<dbReference type="EMBL" id="FXXQ01000007">
    <property type="protein sequence ID" value="SMX24116.1"/>
    <property type="molecule type" value="Genomic_DNA"/>
</dbReference>